<dbReference type="CDD" id="cd00146">
    <property type="entry name" value="PKD"/>
    <property type="match status" value="1"/>
</dbReference>
<dbReference type="InterPro" id="IPR013783">
    <property type="entry name" value="Ig-like_fold"/>
</dbReference>
<comment type="caution">
    <text evidence="3">The sequence shown here is derived from an EMBL/GenBank/DDBJ whole genome shotgun (WGS) entry which is preliminary data.</text>
</comment>
<feature type="region of interest" description="Disordered" evidence="1">
    <location>
        <begin position="1"/>
        <end position="81"/>
    </location>
</feature>
<dbReference type="Pfam" id="PF00801">
    <property type="entry name" value="PKD"/>
    <property type="match status" value="1"/>
</dbReference>
<dbReference type="PROSITE" id="PS50093">
    <property type="entry name" value="PKD"/>
    <property type="match status" value="1"/>
</dbReference>
<organism evidence="3 4">
    <name type="scientific">Gryllotalpicola daejeonensis</name>
    <dbReference type="NCBI Taxonomy" id="993087"/>
    <lineage>
        <taxon>Bacteria</taxon>
        <taxon>Bacillati</taxon>
        <taxon>Actinomycetota</taxon>
        <taxon>Actinomycetes</taxon>
        <taxon>Micrococcales</taxon>
        <taxon>Microbacteriaceae</taxon>
        <taxon>Gryllotalpicola</taxon>
    </lineage>
</organism>
<sequence>MRGATSGDDGSTDQTGRSRHAHNSRDGGSGGASADPPTYVPGTGPQALQCDSADLCPGSEQPAAAKAPAKPGSAPTPGLSDVERFLVGNPTVSSEPNGWTVVGQETNFIAKAGESEKSGTLLGQPVTVHFTPVAYAWRYGDGSGKTTTTPGARWEASGLSNFAKTATSHAYAARGTYAVTVTVAYSARYRYAGQGWVSIAGTLGLTSDPITIQVKGVKTVLVGKTCTENPSGPGC</sequence>
<feature type="domain" description="PKD" evidence="2">
    <location>
        <begin position="131"/>
        <end position="184"/>
    </location>
</feature>
<accession>A0ABP7ZIQ0</accession>
<protein>
    <recommendedName>
        <fullName evidence="2">PKD domain-containing protein</fullName>
    </recommendedName>
</protein>
<gene>
    <name evidence="3" type="ORF">GCM10022286_10290</name>
</gene>
<dbReference type="Gene3D" id="2.60.40.10">
    <property type="entry name" value="Immunoglobulins"/>
    <property type="match status" value="1"/>
</dbReference>
<keyword evidence="4" id="KW-1185">Reference proteome</keyword>
<evidence type="ECO:0000313" key="4">
    <source>
        <dbReference type="Proteomes" id="UP001415169"/>
    </source>
</evidence>
<reference evidence="3" key="1">
    <citation type="journal article" date="2014" name="Int. J. Syst. Evol. Microbiol.">
        <title>Complete genome of a new Firmicutes species belonging to the dominant human colonic microbiota ('Ruminococcus bicirculans') reveals two chromosomes and a selective capacity to utilize plant glucans.</title>
        <authorList>
            <consortium name="NISC Comparative Sequencing Program"/>
            <person name="Wegmann U."/>
            <person name="Louis P."/>
            <person name="Goesmann A."/>
            <person name="Henrissat B."/>
            <person name="Duncan S.H."/>
            <person name="Flint H.J."/>
        </authorList>
    </citation>
    <scope>NUCLEOTIDE SEQUENCE</scope>
    <source>
        <strain evidence="3">JCM 17590</strain>
    </source>
</reference>
<feature type="compositionally biased region" description="Low complexity" evidence="1">
    <location>
        <begin position="62"/>
        <end position="78"/>
    </location>
</feature>
<dbReference type="Proteomes" id="UP001415169">
    <property type="component" value="Unassembled WGS sequence"/>
</dbReference>
<dbReference type="InterPro" id="IPR000601">
    <property type="entry name" value="PKD_dom"/>
</dbReference>
<evidence type="ECO:0000259" key="2">
    <source>
        <dbReference type="PROSITE" id="PS50093"/>
    </source>
</evidence>
<dbReference type="EMBL" id="BAABBV010000001">
    <property type="protein sequence ID" value="GAA4157981.1"/>
    <property type="molecule type" value="Genomic_DNA"/>
</dbReference>
<dbReference type="InterPro" id="IPR035986">
    <property type="entry name" value="PKD_dom_sf"/>
</dbReference>
<reference evidence="3" key="2">
    <citation type="submission" date="2023-12" db="EMBL/GenBank/DDBJ databases">
        <authorList>
            <person name="Sun Q."/>
            <person name="Inoue M."/>
        </authorList>
    </citation>
    <scope>NUCLEOTIDE SEQUENCE</scope>
    <source>
        <strain evidence="3">JCM 17590</strain>
    </source>
</reference>
<proteinExistence type="predicted"/>
<name>A0ABP7ZIQ0_9MICO</name>
<evidence type="ECO:0000313" key="3">
    <source>
        <dbReference type="EMBL" id="GAA4157981.1"/>
    </source>
</evidence>
<evidence type="ECO:0000256" key="1">
    <source>
        <dbReference type="SAM" id="MobiDB-lite"/>
    </source>
</evidence>
<dbReference type="SUPFAM" id="SSF49299">
    <property type="entry name" value="PKD domain"/>
    <property type="match status" value="1"/>
</dbReference>